<evidence type="ECO:0000256" key="4">
    <source>
        <dbReference type="ARBA" id="ARBA00012483"/>
    </source>
</evidence>
<dbReference type="RefSeq" id="XP_069233949.1">
    <property type="nucleotide sequence ID" value="XM_069368800.1"/>
</dbReference>
<proteinExistence type="inferred from homology"/>
<sequence>MSGSYDNTHRAFLQALLARPTLTFADAQPLIALIQTQQDPTRPVLEGDITRADFDHYIHAVNNALSPFDMEVRSTAHQSARGVEVFALVNTASDALTQMATVHTADEIAFVKRVLDCMFETNNTRRAEIMAVSGQQALNLAKAPDARRQSGAVADDTQSQAANASLTMAQAEKVLRLLVAESWFEQSQHGFYTLSPRALMELRGWLLDTYNDRDAESDNSDQGHLHEKIKVCAACREIVTQGQRCPDPTLRCPARLHSHCVGKMWRAQGGREVCPSCSREWKNPLHVGEKAARRGRQSGSAGGRGRPGPAESEVANESE</sequence>
<evidence type="ECO:0000256" key="11">
    <source>
        <dbReference type="ARBA" id="ARBA00022833"/>
    </source>
</evidence>
<evidence type="ECO:0000256" key="5">
    <source>
        <dbReference type="ARBA" id="ARBA00019422"/>
    </source>
</evidence>
<keyword evidence="14 15" id="KW-0539">Nucleus</keyword>
<comment type="subunit">
    <text evidence="15">Component of the Smc5-Smc6 complex.</text>
</comment>
<evidence type="ECO:0000256" key="8">
    <source>
        <dbReference type="ARBA" id="ARBA00022763"/>
    </source>
</evidence>
<keyword evidence="13 15" id="KW-0234">DNA repair</keyword>
<feature type="region of interest" description="Disordered" evidence="16">
    <location>
        <begin position="285"/>
        <end position="319"/>
    </location>
</feature>
<keyword evidence="6 15" id="KW-0808">Transferase</keyword>
<dbReference type="InterPro" id="IPR014857">
    <property type="entry name" value="Nse1_RING_C4HC3-type"/>
</dbReference>
<evidence type="ECO:0000256" key="15">
    <source>
        <dbReference type="RuleBase" id="RU368018"/>
    </source>
</evidence>
<comment type="subcellular location">
    <subcellularLocation>
        <location evidence="2 15">Nucleus</location>
    </subcellularLocation>
</comment>
<evidence type="ECO:0000313" key="19">
    <source>
        <dbReference type="Proteomes" id="UP000803884"/>
    </source>
</evidence>
<keyword evidence="12 15" id="KW-0233">DNA recombination</keyword>
<evidence type="ECO:0000256" key="3">
    <source>
        <dbReference type="ARBA" id="ARBA00010258"/>
    </source>
</evidence>
<comment type="caution">
    <text evidence="18">The sequence shown here is derived from an EMBL/GenBank/DDBJ whole genome shotgun (WGS) entry which is preliminary data.</text>
</comment>
<evidence type="ECO:0000256" key="14">
    <source>
        <dbReference type="ARBA" id="ARBA00023242"/>
    </source>
</evidence>
<comment type="similarity">
    <text evidence="3 15">Belongs to the NSE1 family.</text>
</comment>
<dbReference type="InterPro" id="IPR013083">
    <property type="entry name" value="Znf_RING/FYVE/PHD"/>
</dbReference>
<comment type="catalytic activity">
    <reaction evidence="1 15">
        <text>S-ubiquitinyl-[E2 ubiquitin-conjugating enzyme]-L-cysteine + [acceptor protein]-L-lysine = [E2 ubiquitin-conjugating enzyme]-L-cysteine + N(6)-ubiquitinyl-[acceptor protein]-L-lysine.</text>
        <dbReference type="EC" id="2.3.2.27"/>
    </reaction>
</comment>
<feature type="domain" description="Non-structural maintenance of chromosomes element 1 RING C4HC3-type" evidence="17">
    <location>
        <begin position="232"/>
        <end position="277"/>
    </location>
</feature>
<keyword evidence="9 15" id="KW-0863">Zinc-finger</keyword>
<dbReference type="EC" id="2.3.2.27" evidence="4 15"/>
<dbReference type="GO" id="GO:0008270">
    <property type="term" value="F:zinc ion binding"/>
    <property type="evidence" value="ECO:0007669"/>
    <property type="project" value="UniProtKB-KW"/>
</dbReference>
<dbReference type="GO" id="GO:0061630">
    <property type="term" value="F:ubiquitin protein ligase activity"/>
    <property type="evidence" value="ECO:0007669"/>
    <property type="project" value="UniProtKB-EC"/>
</dbReference>
<dbReference type="CDD" id="cd16493">
    <property type="entry name" value="RING-CH-C4HC3_NSE1"/>
    <property type="match status" value="1"/>
</dbReference>
<evidence type="ECO:0000313" key="18">
    <source>
        <dbReference type="EMBL" id="KAL1590844.1"/>
    </source>
</evidence>
<keyword evidence="10 15" id="KW-0833">Ubl conjugation pathway</keyword>
<dbReference type="InterPro" id="IPR036388">
    <property type="entry name" value="WH-like_DNA-bd_sf"/>
</dbReference>
<keyword evidence="19" id="KW-1185">Reference proteome</keyword>
<dbReference type="Gene3D" id="3.90.1150.220">
    <property type="match status" value="1"/>
</dbReference>
<evidence type="ECO:0000256" key="10">
    <source>
        <dbReference type="ARBA" id="ARBA00022786"/>
    </source>
</evidence>
<keyword evidence="8 15" id="KW-0227">DNA damage</keyword>
<dbReference type="GO" id="GO:0030915">
    <property type="term" value="C:Smc5-Smc6 complex"/>
    <property type="evidence" value="ECO:0007669"/>
    <property type="project" value="UniProtKB-UniRule"/>
</dbReference>
<keyword evidence="7 15" id="KW-0479">Metal-binding</keyword>
<dbReference type="GO" id="GO:0000724">
    <property type="term" value="P:double-strand break repair via homologous recombination"/>
    <property type="evidence" value="ECO:0007669"/>
    <property type="project" value="TreeGrafter"/>
</dbReference>
<evidence type="ECO:0000256" key="16">
    <source>
        <dbReference type="SAM" id="MobiDB-lite"/>
    </source>
</evidence>
<dbReference type="GO" id="GO:0005634">
    <property type="term" value="C:nucleus"/>
    <property type="evidence" value="ECO:0007669"/>
    <property type="project" value="UniProtKB-SubCell"/>
</dbReference>
<evidence type="ECO:0000256" key="2">
    <source>
        <dbReference type="ARBA" id="ARBA00004123"/>
    </source>
</evidence>
<accession>A0AB34L0S7</accession>
<dbReference type="Pfam" id="PF07574">
    <property type="entry name" value="SMC_Nse1"/>
    <property type="match status" value="1"/>
</dbReference>
<dbReference type="Gene3D" id="1.10.10.10">
    <property type="entry name" value="Winged helix-like DNA-binding domain superfamily/Winged helix DNA-binding domain"/>
    <property type="match status" value="1"/>
</dbReference>
<evidence type="ECO:0000256" key="12">
    <source>
        <dbReference type="ARBA" id="ARBA00023172"/>
    </source>
</evidence>
<dbReference type="EMBL" id="JAAQHG020000001">
    <property type="protein sequence ID" value="KAL1590844.1"/>
    <property type="molecule type" value="Genomic_DNA"/>
</dbReference>
<evidence type="ECO:0000256" key="9">
    <source>
        <dbReference type="ARBA" id="ARBA00022771"/>
    </source>
</evidence>
<dbReference type="InterPro" id="IPR011513">
    <property type="entry name" value="Nse1"/>
</dbReference>
<comment type="function">
    <text evidence="15">Acts in a DNA repair pathway for removal of UV-induced DNA damage that is distinct from classical nucleotide excision repair and in repair of ionizing radiation damage. Functions in homologous recombination repair of DNA double strand breaks and in recovery of stalled replication forks.</text>
</comment>
<dbReference type="Pfam" id="PF08746">
    <property type="entry name" value="zf-RING-like"/>
    <property type="match status" value="1"/>
</dbReference>
<evidence type="ECO:0000256" key="6">
    <source>
        <dbReference type="ARBA" id="ARBA00022679"/>
    </source>
</evidence>
<evidence type="ECO:0000259" key="17">
    <source>
        <dbReference type="Pfam" id="PF08746"/>
    </source>
</evidence>
<dbReference type="PANTHER" id="PTHR20973:SF0">
    <property type="entry name" value="NON-STRUCTURAL MAINTENANCE OF CHROMOSOMES ELEMENT 1 HOMOLOG"/>
    <property type="match status" value="1"/>
</dbReference>
<evidence type="ECO:0000256" key="13">
    <source>
        <dbReference type="ARBA" id="ARBA00023204"/>
    </source>
</evidence>
<evidence type="ECO:0000256" key="7">
    <source>
        <dbReference type="ARBA" id="ARBA00022723"/>
    </source>
</evidence>
<dbReference type="Proteomes" id="UP000803884">
    <property type="component" value="Unassembled WGS sequence"/>
</dbReference>
<dbReference type="Gene3D" id="3.30.40.10">
    <property type="entry name" value="Zinc/RING finger domain, C3HC4 (zinc finger)"/>
    <property type="match status" value="1"/>
</dbReference>
<dbReference type="AlphaFoldDB" id="A0AB34L0S7"/>
<reference evidence="18 19" key="1">
    <citation type="journal article" date="2020" name="Microbiol. Resour. Announc.">
        <title>Draft Genome Sequence of a Cladosporium Species Isolated from the Mesophotic Ascidian Didemnum maculosum.</title>
        <authorList>
            <person name="Gioti A."/>
            <person name="Siaperas R."/>
            <person name="Nikolaivits E."/>
            <person name="Le Goff G."/>
            <person name="Ouazzani J."/>
            <person name="Kotoulas G."/>
            <person name="Topakas E."/>
        </authorList>
    </citation>
    <scope>NUCLEOTIDE SEQUENCE [LARGE SCALE GENOMIC DNA]</scope>
    <source>
        <strain evidence="18 19">TM138-S3</strain>
    </source>
</reference>
<evidence type="ECO:0000256" key="1">
    <source>
        <dbReference type="ARBA" id="ARBA00000900"/>
    </source>
</evidence>
<keyword evidence="11 15" id="KW-0862">Zinc</keyword>
<dbReference type="GeneID" id="96001638"/>
<name>A0AB34L0S7_9PEZI</name>
<organism evidence="18 19">
    <name type="scientific">Cladosporium halotolerans</name>
    <dbReference type="NCBI Taxonomy" id="1052096"/>
    <lineage>
        <taxon>Eukaryota</taxon>
        <taxon>Fungi</taxon>
        <taxon>Dikarya</taxon>
        <taxon>Ascomycota</taxon>
        <taxon>Pezizomycotina</taxon>
        <taxon>Dothideomycetes</taxon>
        <taxon>Dothideomycetidae</taxon>
        <taxon>Cladosporiales</taxon>
        <taxon>Cladosporiaceae</taxon>
        <taxon>Cladosporium</taxon>
    </lineage>
</organism>
<protein>
    <recommendedName>
        <fullName evidence="5 15">Non-structural maintenance of chromosomes element 1 homolog</fullName>
        <ecNumber evidence="4 15">2.3.2.27</ecNumber>
    </recommendedName>
</protein>
<gene>
    <name evidence="18" type="ORF">WHR41_00194</name>
</gene>
<dbReference type="PANTHER" id="PTHR20973">
    <property type="entry name" value="NON-SMC ELEMENT 1-RELATED"/>
    <property type="match status" value="1"/>
</dbReference>